<dbReference type="Pfam" id="PF05569">
    <property type="entry name" value="Peptidase_M56"/>
    <property type="match status" value="1"/>
</dbReference>
<dbReference type="CDD" id="cd07341">
    <property type="entry name" value="M56_BlaR1_MecR1_like"/>
    <property type="match status" value="1"/>
</dbReference>
<evidence type="ECO:0000256" key="1">
    <source>
        <dbReference type="SAM" id="Phobius"/>
    </source>
</evidence>
<organism evidence="3 4">
    <name type="scientific">Terrimicrobium sacchariphilum</name>
    <dbReference type="NCBI Taxonomy" id="690879"/>
    <lineage>
        <taxon>Bacteria</taxon>
        <taxon>Pseudomonadati</taxon>
        <taxon>Verrucomicrobiota</taxon>
        <taxon>Terrimicrobiia</taxon>
        <taxon>Terrimicrobiales</taxon>
        <taxon>Terrimicrobiaceae</taxon>
        <taxon>Terrimicrobium</taxon>
    </lineage>
</organism>
<dbReference type="PANTHER" id="PTHR34978:SF3">
    <property type="entry name" value="SLR0241 PROTEIN"/>
    <property type="match status" value="1"/>
</dbReference>
<evidence type="ECO:0000259" key="2">
    <source>
        <dbReference type="Pfam" id="PF05569"/>
    </source>
</evidence>
<keyword evidence="1" id="KW-0812">Transmembrane</keyword>
<keyword evidence="1" id="KW-1133">Transmembrane helix</keyword>
<dbReference type="InterPro" id="IPR008969">
    <property type="entry name" value="CarboxyPept-like_regulatory"/>
</dbReference>
<dbReference type="InterPro" id="IPR013784">
    <property type="entry name" value="Carb-bd-like_fold"/>
</dbReference>
<reference evidence="4" key="1">
    <citation type="journal article" date="2017" name="Genome Announc.">
        <title>Draft Genome Sequence of Terrimicrobium sacchariphilum NM-5T, a Facultative Anaerobic Soil Bacterium of the Class Spartobacteria.</title>
        <authorList>
            <person name="Qiu Y.L."/>
            <person name="Tourlousse D.M."/>
            <person name="Matsuura N."/>
            <person name="Ohashi A."/>
            <person name="Sekiguchi Y."/>
        </authorList>
    </citation>
    <scope>NUCLEOTIDE SEQUENCE [LARGE SCALE GENOMIC DNA]</scope>
    <source>
        <strain evidence="4">NM-5</strain>
    </source>
</reference>
<feature type="domain" description="Peptidase M56" evidence="2">
    <location>
        <begin position="31"/>
        <end position="301"/>
    </location>
</feature>
<dbReference type="Proteomes" id="UP000076023">
    <property type="component" value="Unassembled WGS sequence"/>
</dbReference>
<name>A0A146G586_TERSA</name>
<dbReference type="Gene3D" id="2.60.40.1120">
    <property type="entry name" value="Carboxypeptidase-like, regulatory domain"/>
    <property type="match status" value="3"/>
</dbReference>
<feature type="transmembrane region" description="Helical" evidence="1">
    <location>
        <begin position="116"/>
        <end position="140"/>
    </location>
</feature>
<dbReference type="SUPFAM" id="SSF49464">
    <property type="entry name" value="Carboxypeptidase regulatory domain-like"/>
    <property type="match status" value="2"/>
</dbReference>
<feature type="transmembrane region" description="Helical" evidence="1">
    <location>
        <begin position="36"/>
        <end position="57"/>
    </location>
</feature>
<keyword evidence="1" id="KW-0472">Membrane</keyword>
<dbReference type="GO" id="GO:0030246">
    <property type="term" value="F:carbohydrate binding"/>
    <property type="evidence" value="ECO:0007669"/>
    <property type="project" value="InterPro"/>
</dbReference>
<dbReference type="STRING" id="690879.TSACC_2544"/>
<dbReference type="PANTHER" id="PTHR34978">
    <property type="entry name" value="POSSIBLE SENSOR-TRANSDUCER PROTEIN BLAR"/>
    <property type="match status" value="1"/>
</dbReference>
<accession>A0A146G586</accession>
<dbReference type="InterPro" id="IPR008756">
    <property type="entry name" value="Peptidase_M56"/>
</dbReference>
<dbReference type="AlphaFoldDB" id="A0A146G586"/>
<evidence type="ECO:0000313" key="3">
    <source>
        <dbReference type="EMBL" id="GAT32147.1"/>
    </source>
</evidence>
<protein>
    <submittedName>
        <fullName evidence="3">Signal transducer regulating beta-lactamase production</fullName>
    </submittedName>
</protein>
<dbReference type="RefSeq" id="WP_075077994.1">
    <property type="nucleotide sequence ID" value="NZ_BDCO01000002.1"/>
</dbReference>
<comment type="caution">
    <text evidence="3">The sequence shown here is derived from an EMBL/GenBank/DDBJ whole genome shotgun (WGS) entry which is preliminary data.</text>
</comment>
<dbReference type="InterPro" id="IPR052173">
    <property type="entry name" value="Beta-lactam_resp_regulator"/>
</dbReference>
<dbReference type="SUPFAM" id="SSF49452">
    <property type="entry name" value="Starch-binding domain-like"/>
    <property type="match status" value="1"/>
</dbReference>
<proteinExistence type="predicted"/>
<dbReference type="Pfam" id="PF13620">
    <property type="entry name" value="CarboxypepD_reg"/>
    <property type="match status" value="1"/>
</dbReference>
<dbReference type="InParanoid" id="A0A146G586"/>
<gene>
    <name evidence="3" type="ORF">TSACC_2544</name>
</gene>
<evidence type="ECO:0000313" key="4">
    <source>
        <dbReference type="Proteomes" id="UP000076023"/>
    </source>
</evidence>
<dbReference type="EMBL" id="BDCO01000002">
    <property type="protein sequence ID" value="GAT32147.1"/>
    <property type="molecule type" value="Genomic_DNA"/>
</dbReference>
<keyword evidence="4" id="KW-1185">Reference proteome</keyword>
<dbReference type="OrthoDB" id="176752at2"/>
<feature type="transmembrane region" description="Helical" evidence="1">
    <location>
        <begin position="6"/>
        <end position="27"/>
    </location>
</feature>
<sequence length="930" mass="98334">MSLSPLLFLLIGSSSLFVLTFAVLALLPRLSAARRLLVWQASFAAVAACVPLAFLHLSLPLPILPAQSAPAAASSSATSSLEPHEPVPSVPVGTSVNIPPGDESISSNASSFDWAALIWTVWTFGVSFTIVRTVIGFLILRSVSRRATYLGRTDDHGFLSADATRGVAVYSSGEIGTPMAAGLFVPAILIPGELLTESNHSLRAVLLHETAHVRRGDVAFFIVVRLVSAIHWFNPFVWIAAARLRAESERAADDDALKGAIPPADYAETLLATVRRLRMADHRLFPASRMAGSSEISSRLSRVLDGGVDRSAPRSATRAMALVAAIATTLVATIVRPVAAETTSAPAAGKTFFVRCFDEQGNPVPEAEVYLYEMIGKRLLYQHGSDLQEFAHGPLKTDLKGEASFTLHAKDGEPFAARLLARLPGKLVGGTYASEFPKDTPFEIKLHPSGRITGRVTTSEGGSLAKVKVRLLRWMLMQTERYEAFTAYPSLEHDQFPAFMETRPDAEGRFELTDLPASASAAVAAFGPGYGLAQRISMPGHSSPLEITLEKEAFIEGTITNAGTGTPAAGARLTARPDPKSGLRGDLIPFEARADAQGRFRIGSLQEGGYTVSLDWTDKWTMQPVDVVVKNGETKSITLQRQAGTVVSGIVSEQDTGKPIAGALVSAVSNDVGGQGLDSSQTGSDGRYSLLLPPGDSLIYISSVPAGFAYPAKQAGRIVSIQDGKVATGDTDITLAVEKARPARAAKATGRVVDEKGRPLANVLISARFDPLSPANPMGSQSGPLGSSDTDGAFEVTLYPDCKYILAVGGVTQSSAERKFETGSGTRHDLGDFVLRPANATAAGIVVDEKGHPVANASVSSHSAHKRAWGANSVSTDAAGRFTLPHLLPDEGFQIVVSAPGFELAAAAKNLSPGTTDIRVVLKKDLVPAR</sequence>